<dbReference type="AlphaFoldDB" id="A0A2T3A4K1"/>
<organism evidence="1 2">
    <name type="scientific">Coniella lustricola</name>
    <dbReference type="NCBI Taxonomy" id="2025994"/>
    <lineage>
        <taxon>Eukaryota</taxon>
        <taxon>Fungi</taxon>
        <taxon>Dikarya</taxon>
        <taxon>Ascomycota</taxon>
        <taxon>Pezizomycotina</taxon>
        <taxon>Sordariomycetes</taxon>
        <taxon>Sordariomycetidae</taxon>
        <taxon>Diaporthales</taxon>
        <taxon>Schizoparmaceae</taxon>
        <taxon>Coniella</taxon>
    </lineage>
</organism>
<proteinExistence type="predicted"/>
<keyword evidence="2" id="KW-1185">Reference proteome</keyword>
<evidence type="ECO:0000313" key="2">
    <source>
        <dbReference type="Proteomes" id="UP000241462"/>
    </source>
</evidence>
<accession>A0A2T3A4K1</accession>
<sequence>MSSLHGSGFLACFDVSRNAQAICIFWSSASCTPQVRLDGCGHCFVDHGEMEMRGQLLQAGRPREGRNAQVERERFPRGSSRVQKLTNSNARIVLMAGNVWMNRDRGRIYQEACLSKERADWLRIKKNPMSMKDGANLGSPYISRQTIISETILDGPCVQET</sequence>
<dbReference type="EMBL" id="KZ678472">
    <property type="protein sequence ID" value="PSR82718.1"/>
    <property type="molecule type" value="Genomic_DNA"/>
</dbReference>
<dbReference type="Proteomes" id="UP000241462">
    <property type="component" value="Unassembled WGS sequence"/>
</dbReference>
<reference evidence="1 2" key="1">
    <citation type="journal article" date="2018" name="Mycol. Prog.">
        <title>Coniella lustricola, a new species from submerged detritus.</title>
        <authorList>
            <person name="Raudabaugh D.B."/>
            <person name="Iturriaga T."/>
            <person name="Carver A."/>
            <person name="Mondo S."/>
            <person name="Pangilinan J."/>
            <person name="Lipzen A."/>
            <person name="He G."/>
            <person name="Amirebrahimi M."/>
            <person name="Grigoriev I.V."/>
            <person name="Miller A.N."/>
        </authorList>
    </citation>
    <scope>NUCLEOTIDE SEQUENCE [LARGE SCALE GENOMIC DNA]</scope>
    <source>
        <strain evidence="1 2">B22-T-1</strain>
    </source>
</reference>
<name>A0A2T3A4K1_9PEZI</name>
<dbReference type="InParanoid" id="A0A2T3A4K1"/>
<gene>
    <name evidence="1" type="ORF">BD289DRAFT_10302</name>
</gene>
<evidence type="ECO:0000313" key="1">
    <source>
        <dbReference type="EMBL" id="PSR82718.1"/>
    </source>
</evidence>
<protein>
    <submittedName>
        <fullName evidence="1">Uncharacterized protein</fullName>
    </submittedName>
</protein>